<keyword evidence="7 8" id="KW-0472">Membrane</keyword>
<dbReference type="Proteomes" id="UP001207654">
    <property type="component" value="Unassembled WGS sequence"/>
</dbReference>
<comment type="subcellular location">
    <subcellularLocation>
        <location evidence="1">Cell membrane</location>
        <topology evidence="1">Multi-pass membrane protein</topology>
    </subcellularLocation>
</comment>
<evidence type="ECO:0000313" key="10">
    <source>
        <dbReference type="Proteomes" id="UP001207654"/>
    </source>
</evidence>
<protein>
    <submittedName>
        <fullName evidence="9">AzlC family ABC transporter permease</fullName>
    </submittedName>
</protein>
<evidence type="ECO:0000256" key="5">
    <source>
        <dbReference type="ARBA" id="ARBA00022692"/>
    </source>
</evidence>
<evidence type="ECO:0000256" key="7">
    <source>
        <dbReference type="ARBA" id="ARBA00023136"/>
    </source>
</evidence>
<evidence type="ECO:0000313" key="9">
    <source>
        <dbReference type="EMBL" id="MCY1073583.1"/>
    </source>
</evidence>
<organism evidence="9 10">
    <name type="scientific">Archangium lansingense</name>
    <dbReference type="NCBI Taxonomy" id="2995310"/>
    <lineage>
        <taxon>Bacteria</taxon>
        <taxon>Pseudomonadati</taxon>
        <taxon>Myxococcota</taxon>
        <taxon>Myxococcia</taxon>
        <taxon>Myxococcales</taxon>
        <taxon>Cystobacterineae</taxon>
        <taxon>Archangiaceae</taxon>
        <taxon>Archangium</taxon>
    </lineage>
</organism>
<keyword evidence="10" id="KW-1185">Reference proteome</keyword>
<keyword evidence="4" id="KW-1003">Cell membrane</keyword>
<evidence type="ECO:0000256" key="6">
    <source>
        <dbReference type="ARBA" id="ARBA00022989"/>
    </source>
</evidence>
<dbReference type="Pfam" id="PF03591">
    <property type="entry name" value="AzlC"/>
    <property type="match status" value="1"/>
</dbReference>
<dbReference type="RefSeq" id="WP_267532583.1">
    <property type="nucleotide sequence ID" value="NZ_JAPNKA010000001.1"/>
</dbReference>
<dbReference type="PANTHER" id="PTHR34979:SF1">
    <property type="entry name" value="INNER MEMBRANE PROTEIN YGAZ"/>
    <property type="match status" value="1"/>
</dbReference>
<evidence type="ECO:0000256" key="8">
    <source>
        <dbReference type="SAM" id="Phobius"/>
    </source>
</evidence>
<feature type="transmembrane region" description="Helical" evidence="8">
    <location>
        <begin position="199"/>
        <end position="219"/>
    </location>
</feature>
<proteinExistence type="inferred from homology"/>
<dbReference type="InterPro" id="IPR011606">
    <property type="entry name" value="Brnchd-chn_aa_trnsp_permease"/>
</dbReference>
<feature type="transmembrane region" description="Helical" evidence="8">
    <location>
        <begin position="158"/>
        <end position="179"/>
    </location>
</feature>
<sequence length="235" mass="24440">MTPFLRDLSRGFRAVVPLWLGVVPFAFAYAVTARNGGLSFLETQLMSVLVFAGGAQFSAAGLFAAGATGVEIILTTFLLNVRHVLYGMSLTRQVRMTGAQRLVAAHFLTDEAYGVTLTSGESSFAFLLGAELSIFVPWNLTTCAGALAGQAIADPTRLGVDFVFPLAFLALLVPLLKGWTEVLVAGFSGLLALAVSRVAPGGLAVLVAGVAGSLLGALFTTDEASRTGPAQEETP</sequence>
<keyword evidence="3" id="KW-0813">Transport</keyword>
<evidence type="ECO:0000256" key="2">
    <source>
        <dbReference type="ARBA" id="ARBA00010735"/>
    </source>
</evidence>
<accession>A0ABT3ZW27</accession>
<reference evidence="9 10" key="1">
    <citation type="submission" date="2022-11" db="EMBL/GenBank/DDBJ databases">
        <title>Minimal conservation of predation-associated metabolite biosynthetic gene clusters underscores biosynthetic potential of Myxococcota including descriptions for ten novel species: Archangium lansinium sp. nov., Myxococcus landrumus sp. nov., Nannocystis bai.</title>
        <authorList>
            <person name="Ahearne A."/>
            <person name="Stevens C."/>
            <person name="Phillips K."/>
        </authorList>
    </citation>
    <scope>NUCLEOTIDE SEQUENCE [LARGE SCALE GENOMIC DNA]</scope>
    <source>
        <strain evidence="9 10">MIWBW</strain>
    </source>
</reference>
<comment type="caution">
    <text evidence="9">The sequence shown here is derived from an EMBL/GenBank/DDBJ whole genome shotgun (WGS) entry which is preliminary data.</text>
</comment>
<name>A0ABT3ZW27_9BACT</name>
<evidence type="ECO:0000256" key="3">
    <source>
        <dbReference type="ARBA" id="ARBA00022448"/>
    </source>
</evidence>
<gene>
    <name evidence="9" type="ORF">OV287_03725</name>
</gene>
<dbReference type="EMBL" id="JAPNKA010000001">
    <property type="protein sequence ID" value="MCY1073583.1"/>
    <property type="molecule type" value="Genomic_DNA"/>
</dbReference>
<dbReference type="PANTHER" id="PTHR34979">
    <property type="entry name" value="INNER MEMBRANE PROTEIN YGAZ"/>
    <property type="match status" value="1"/>
</dbReference>
<comment type="similarity">
    <text evidence="2">Belongs to the AzlC family.</text>
</comment>
<feature type="transmembrane region" description="Helical" evidence="8">
    <location>
        <begin position="51"/>
        <end position="79"/>
    </location>
</feature>
<keyword evidence="6 8" id="KW-1133">Transmembrane helix</keyword>
<keyword evidence="5 8" id="KW-0812">Transmembrane</keyword>
<evidence type="ECO:0000256" key="4">
    <source>
        <dbReference type="ARBA" id="ARBA00022475"/>
    </source>
</evidence>
<feature type="transmembrane region" description="Helical" evidence="8">
    <location>
        <begin position="12"/>
        <end position="31"/>
    </location>
</feature>
<evidence type="ECO:0000256" key="1">
    <source>
        <dbReference type="ARBA" id="ARBA00004651"/>
    </source>
</evidence>